<proteinExistence type="predicted"/>
<dbReference type="EMBL" id="MDYQ01000460">
    <property type="protein sequence ID" value="PRP74499.1"/>
    <property type="molecule type" value="Genomic_DNA"/>
</dbReference>
<organism evidence="1 2">
    <name type="scientific">Planoprotostelium fungivorum</name>
    <dbReference type="NCBI Taxonomy" id="1890364"/>
    <lineage>
        <taxon>Eukaryota</taxon>
        <taxon>Amoebozoa</taxon>
        <taxon>Evosea</taxon>
        <taxon>Variosea</taxon>
        <taxon>Cavosteliida</taxon>
        <taxon>Cavosteliaceae</taxon>
        <taxon>Planoprotostelium</taxon>
    </lineage>
</organism>
<evidence type="ECO:0000313" key="2">
    <source>
        <dbReference type="Proteomes" id="UP000241769"/>
    </source>
</evidence>
<evidence type="ECO:0000313" key="1">
    <source>
        <dbReference type="EMBL" id="PRP74499.1"/>
    </source>
</evidence>
<protein>
    <submittedName>
        <fullName evidence="1">Uncharacterized protein</fullName>
    </submittedName>
</protein>
<reference evidence="1 2" key="1">
    <citation type="journal article" date="2018" name="Genome Biol. Evol.">
        <title>Multiple Roots of Fruiting Body Formation in Amoebozoa.</title>
        <authorList>
            <person name="Hillmann F."/>
            <person name="Forbes G."/>
            <person name="Novohradska S."/>
            <person name="Ferling I."/>
            <person name="Riege K."/>
            <person name="Groth M."/>
            <person name="Westermann M."/>
            <person name="Marz M."/>
            <person name="Spaller T."/>
            <person name="Winckler T."/>
            <person name="Schaap P."/>
            <person name="Glockner G."/>
        </authorList>
    </citation>
    <scope>NUCLEOTIDE SEQUENCE [LARGE SCALE GENOMIC DNA]</scope>
    <source>
        <strain evidence="1 2">Jena</strain>
    </source>
</reference>
<dbReference type="InParanoid" id="A0A2P6MS15"/>
<sequence length="66" mass="7300">MAVDDISIIYFAGRVSISDSRVLFFREIAHSLKHPFLATTGPMICTANGKKICAPPREARIDPQKP</sequence>
<comment type="caution">
    <text evidence="1">The sequence shown here is derived from an EMBL/GenBank/DDBJ whole genome shotgun (WGS) entry which is preliminary data.</text>
</comment>
<dbReference type="AlphaFoldDB" id="A0A2P6MS15"/>
<gene>
    <name evidence="1" type="ORF">PROFUN_12513</name>
</gene>
<accession>A0A2P6MS15</accession>
<name>A0A2P6MS15_9EUKA</name>
<dbReference type="Proteomes" id="UP000241769">
    <property type="component" value="Unassembled WGS sequence"/>
</dbReference>
<keyword evidence="2" id="KW-1185">Reference proteome</keyword>